<sequence>MMKKSLGILLAGMLLIGVVAISGCTDTNMEVADTEETTATNDELIAAVGTHGGEPESGFNPITGWGYNHEPLIQSTLFKKDSNGDLINDLATDYTVSDDGITWIVTIRDDVKFHDGEALTAKDVAFTFNTAADASGSVDLSMLEKATATDDATIEFTLSDNQATFINKLAVIGIVPEHAYDENYGQNPIGSGPYQFVQWDKGQQVILEANPYYYGDEPYFKKLTIVFMEADTAFAAAKSGQIDLAEIPASYANQEVDGMKIVALESIDARGISFPTQPDTGETSEDGYAIGNDVTSDVAIRKALNIGIDRQTLVDGALNGQGEEEFTGVDKLPWGNEEAIIEDGNVEEAKKILSDAGWEDTDGDGIVEKDGVKAEFTLLYAASAQERQALAVAVSEEAKELGINIIPEGASWDKIDTLALSTPVVFGYGSLDPTDLYLKYYSESYDPSSYNNIIMYSNPTVDSYLRNAITSSDQNIANENWQLAAWDGETGFSPKGDATWMWMATLDYLYIMDEDLDIGTPKIQPHGADIFGNILEWKRTEN</sequence>
<dbReference type="InterPro" id="IPR030678">
    <property type="entry name" value="Peptide/Ni-bd"/>
</dbReference>
<dbReference type="InterPro" id="IPR000914">
    <property type="entry name" value="SBP_5_dom"/>
</dbReference>
<gene>
    <name evidence="5" type="ORF">MettiDRAFT_0382</name>
</gene>
<organism evidence="5 6">
    <name type="scientific">Methanolobus tindarius DSM 2278</name>
    <dbReference type="NCBI Taxonomy" id="1090322"/>
    <lineage>
        <taxon>Archaea</taxon>
        <taxon>Methanobacteriati</taxon>
        <taxon>Methanobacteriota</taxon>
        <taxon>Stenosarchaea group</taxon>
        <taxon>Methanomicrobia</taxon>
        <taxon>Methanosarcinales</taxon>
        <taxon>Methanosarcinaceae</taxon>
        <taxon>Methanolobus</taxon>
    </lineage>
</organism>
<evidence type="ECO:0000256" key="1">
    <source>
        <dbReference type="ARBA" id="ARBA00005695"/>
    </source>
</evidence>
<keyword evidence="3" id="KW-0732">Signal</keyword>
<reference evidence="5 6" key="1">
    <citation type="submission" date="2013-08" db="EMBL/GenBank/DDBJ databases">
        <authorList>
            <consortium name="DOE Joint Genome Institute"/>
            <person name="Eisen J."/>
            <person name="Huntemann M."/>
            <person name="Han J."/>
            <person name="Chen A."/>
            <person name="Kyrpides N."/>
            <person name="Mavromatis K."/>
            <person name="Markowitz V."/>
            <person name="Palaniappan K."/>
            <person name="Ivanova N."/>
            <person name="Schaumberg A."/>
            <person name="Pati A."/>
            <person name="Liolios K."/>
            <person name="Nordberg H.P."/>
            <person name="Cantor M.N."/>
            <person name="Hua S.X."/>
            <person name="Woyke T."/>
        </authorList>
    </citation>
    <scope>NUCLEOTIDE SEQUENCE [LARGE SCALE GENOMIC DNA]</scope>
    <source>
        <strain evidence="5 6">DSM 2278</strain>
    </source>
</reference>
<evidence type="ECO:0000313" key="5">
    <source>
        <dbReference type="EMBL" id="ETA66977.1"/>
    </source>
</evidence>
<dbReference type="PIRSF" id="PIRSF002741">
    <property type="entry name" value="MppA"/>
    <property type="match status" value="1"/>
</dbReference>
<dbReference type="PANTHER" id="PTHR30290">
    <property type="entry name" value="PERIPLASMIC BINDING COMPONENT OF ABC TRANSPORTER"/>
    <property type="match status" value="1"/>
</dbReference>
<dbReference type="STRING" id="1090322.MettiDRAFT_0382"/>
<accession>W9DTG5</accession>
<comment type="similarity">
    <text evidence="1">Belongs to the bacterial solute-binding protein 5 family.</text>
</comment>
<dbReference type="GO" id="GO:0042597">
    <property type="term" value="C:periplasmic space"/>
    <property type="evidence" value="ECO:0007669"/>
    <property type="project" value="UniProtKB-ARBA"/>
</dbReference>
<dbReference type="Gene3D" id="3.10.105.10">
    <property type="entry name" value="Dipeptide-binding Protein, Domain 3"/>
    <property type="match status" value="1"/>
</dbReference>
<dbReference type="InterPro" id="IPR023765">
    <property type="entry name" value="SBP_5_CS"/>
</dbReference>
<dbReference type="Gene3D" id="3.40.190.10">
    <property type="entry name" value="Periplasmic binding protein-like II"/>
    <property type="match status" value="1"/>
</dbReference>
<dbReference type="AlphaFoldDB" id="W9DTG5"/>
<dbReference type="GO" id="GO:0043190">
    <property type="term" value="C:ATP-binding cassette (ABC) transporter complex"/>
    <property type="evidence" value="ECO:0007669"/>
    <property type="project" value="InterPro"/>
</dbReference>
<feature type="domain" description="Solute-binding protein family 5" evidence="4">
    <location>
        <begin position="86"/>
        <end position="432"/>
    </location>
</feature>
<dbReference type="PROSITE" id="PS51257">
    <property type="entry name" value="PROKAR_LIPOPROTEIN"/>
    <property type="match status" value="1"/>
</dbReference>
<keyword evidence="2" id="KW-0813">Transport</keyword>
<dbReference type="SUPFAM" id="SSF53850">
    <property type="entry name" value="Periplasmic binding protein-like II"/>
    <property type="match status" value="1"/>
</dbReference>
<keyword evidence="6" id="KW-1185">Reference proteome</keyword>
<protein>
    <submittedName>
        <fullName evidence="5">ABC-type dipeptide transport system, periplasmic component</fullName>
    </submittedName>
</protein>
<dbReference type="InterPro" id="IPR039424">
    <property type="entry name" value="SBP_5"/>
</dbReference>
<comment type="caution">
    <text evidence="5">The sequence shown here is derived from an EMBL/GenBank/DDBJ whole genome shotgun (WGS) entry which is preliminary data.</text>
</comment>
<dbReference type="GO" id="GO:1904680">
    <property type="term" value="F:peptide transmembrane transporter activity"/>
    <property type="evidence" value="ECO:0007669"/>
    <property type="project" value="TreeGrafter"/>
</dbReference>
<dbReference type="CDD" id="cd08518">
    <property type="entry name" value="PBP2_NikA_DppA_OppA_like_19"/>
    <property type="match status" value="1"/>
</dbReference>
<dbReference type="PANTHER" id="PTHR30290:SF9">
    <property type="entry name" value="OLIGOPEPTIDE-BINDING PROTEIN APPA"/>
    <property type="match status" value="1"/>
</dbReference>
<dbReference type="EMBL" id="AZAJ01000001">
    <property type="protein sequence ID" value="ETA66977.1"/>
    <property type="molecule type" value="Genomic_DNA"/>
</dbReference>
<dbReference type="Pfam" id="PF00496">
    <property type="entry name" value="SBP_bac_5"/>
    <property type="match status" value="1"/>
</dbReference>
<evidence type="ECO:0000259" key="4">
    <source>
        <dbReference type="Pfam" id="PF00496"/>
    </source>
</evidence>
<dbReference type="Proteomes" id="UP000019483">
    <property type="component" value="Unassembled WGS sequence"/>
</dbReference>
<evidence type="ECO:0000313" key="6">
    <source>
        <dbReference type="Proteomes" id="UP000019483"/>
    </source>
</evidence>
<dbReference type="PROSITE" id="PS01040">
    <property type="entry name" value="SBP_BACTERIAL_5"/>
    <property type="match status" value="1"/>
</dbReference>
<evidence type="ECO:0000256" key="2">
    <source>
        <dbReference type="ARBA" id="ARBA00022448"/>
    </source>
</evidence>
<dbReference type="GO" id="GO:0015833">
    <property type="term" value="P:peptide transport"/>
    <property type="evidence" value="ECO:0007669"/>
    <property type="project" value="TreeGrafter"/>
</dbReference>
<name>W9DTG5_METTI</name>
<proteinExistence type="inferred from homology"/>
<evidence type="ECO:0000256" key="3">
    <source>
        <dbReference type="ARBA" id="ARBA00022729"/>
    </source>
</evidence>